<keyword evidence="2" id="KW-1185">Reference proteome</keyword>
<sequence>MELAIRQEDNLLRALVKPYVVRQKNEGADAAAICEAVTRPNVRTTPVKSTDQQAARVVQRTHELLSRQRVTLIHGWVRLALAEE</sequence>
<comment type="caution">
    <text evidence="1">The sequence shown here is derived from an EMBL/GenBank/DDBJ whole genome shotgun (WGS) entry which is preliminary data.</text>
</comment>
<evidence type="ECO:0000313" key="1">
    <source>
        <dbReference type="EMBL" id="NNM73708.1"/>
    </source>
</evidence>
<reference evidence="1 2" key="1">
    <citation type="submission" date="2020-04" db="EMBL/GenBank/DDBJ databases">
        <title>Enterovirga sp. isolate from soil.</title>
        <authorList>
            <person name="Chea S."/>
            <person name="Kim D.-U."/>
        </authorList>
    </citation>
    <scope>NUCLEOTIDE SEQUENCE [LARGE SCALE GENOMIC DNA]</scope>
    <source>
        <strain evidence="1 2">DB1703</strain>
    </source>
</reference>
<dbReference type="AlphaFoldDB" id="A0A849I8I6"/>
<dbReference type="Proteomes" id="UP000564885">
    <property type="component" value="Unassembled WGS sequence"/>
</dbReference>
<evidence type="ECO:0000313" key="2">
    <source>
        <dbReference type="Proteomes" id="UP000564885"/>
    </source>
</evidence>
<proteinExistence type="predicted"/>
<evidence type="ECO:0008006" key="3">
    <source>
        <dbReference type="Google" id="ProtNLM"/>
    </source>
</evidence>
<name>A0A849I8I6_9HYPH</name>
<gene>
    <name evidence="1" type="ORF">HJG44_15080</name>
</gene>
<accession>A0A849I8I6</accession>
<protein>
    <recommendedName>
        <fullName evidence="3">Transposase</fullName>
    </recommendedName>
</protein>
<organism evidence="1 2">
    <name type="scientific">Enterovirga aerilata</name>
    <dbReference type="NCBI Taxonomy" id="2730920"/>
    <lineage>
        <taxon>Bacteria</taxon>
        <taxon>Pseudomonadati</taxon>
        <taxon>Pseudomonadota</taxon>
        <taxon>Alphaproteobacteria</taxon>
        <taxon>Hyphomicrobiales</taxon>
        <taxon>Methylobacteriaceae</taxon>
        <taxon>Enterovirga</taxon>
    </lineage>
</organism>
<dbReference type="EMBL" id="JABEPP010000004">
    <property type="protein sequence ID" value="NNM73708.1"/>
    <property type="molecule type" value="Genomic_DNA"/>
</dbReference>